<dbReference type="Proteomes" id="UP000678679">
    <property type="component" value="Chromosome 2"/>
</dbReference>
<feature type="transmembrane region" description="Helical" evidence="1">
    <location>
        <begin position="78"/>
        <end position="99"/>
    </location>
</feature>
<evidence type="ECO:0000313" key="2">
    <source>
        <dbReference type="EMBL" id="QWG05242.1"/>
    </source>
</evidence>
<dbReference type="EMBL" id="CP076133">
    <property type="protein sequence ID" value="QWG05242.1"/>
    <property type="molecule type" value="Genomic_DNA"/>
</dbReference>
<organism evidence="2 3">
    <name type="scientific">Flammeovirga yaeyamensis</name>
    <dbReference type="NCBI Taxonomy" id="367791"/>
    <lineage>
        <taxon>Bacteria</taxon>
        <taxon>Pseudomonadati</taxon>
        <taxon>Bacteroidota</taxon>
        <taxon>Cytophagia</taxon>
        <taxon>Cytophagales</taxon>
        <taxon>Flammeovirgaceae</taxon>
        <taxon>Flammeovirga</taxon>
    </lineage>
</organism>
<keyword evidence="1" id="KW-0472">Membrane</keyword>
<evidence type="ECO:0000256" key="1">
    <source>
        <dbReference type="SAM" id="Phobius"/>
    </source>
</evidence>
<accession>A0AAX1NF78</accession>
<name>A0AAX1NF78_9BACT</name>
<keyword evidence="3" id="KW-1185">Reference proteome</keyword>
<gene>
    <name evidence="2" type="ORF">KMW28_22745</name>
</gene>
<feature type="transmembrane region" description="Helical" evidence="1">
    <location>
        <begin position="33"/>
        <end position="50"/>
    </location>
</feature>
<feature type="transmembrane region" description="Helical" evidence="1">
    <location>
        <begin position="6"/>
        <end position="26"/>
    </location>
</feature>
<sequence length="103" mass="11890">MVVWSGKGILAILVLVASFIFSAFVLPDLKADLGFGITFMITALFCWFMGKRWNQQEAQTFIDKTSGKEVVIKPNHTLFWINIQYWGPIFAVLSIYFLFQKYI</sequence>
<keyword evidence="1" id="KW-1133">Transmembrane helix</keyword>
<dbReference type="RefSeq" id="WP_169662090.1">
    <property type="nucleotide sequence ID" value="NZ_CP076133.1"/>
</dbReference>
<proteinExistence type="predicted"/>
<dbReference type="KEGG" id="fya:KMW28_22745"/>
<keyword evidence="1" id="KW-0812">Transmembrane</keyword>
<protein>
    <submittedName>
        <fullName evidence="2">Uncharacterized protein</fullName>
    </submittedName>
</protein>
<evidence type="ECO:0000313" key="3">
    <source>
        <dbReference type="Proteomes" id="UP000678679"/>
    </source>
</evidence>
<dbReference type="AlphaFoldDB" id="A0AAX1NF78"/>
<reference evidence="2 3" key="1">
    <citation type="submission" date="2021-05" db="EMBL/GenBank/DDBJ databases">
        <title>Comparative genomic studies on the polysaccharide-degrading batcterial strains of the Flammeovirga genus.</title>
        <authorList>
            <person name="Zewei F."/>
            <person name="Zheng Z."/>
            <person name="Yu L."/>
            <person name="Ruyue G."/>
            <person name="Yanhong M."/>
            <person name="Yuanyuan C."/>
            <person name="Jingyan G."/>
            <person name="Wenjun H."/>
        </authorList>
    </citation>
    <scope>NUCLEOTIDE SEQUENCE [LARGE SCALE GENOMIC DNA]</scope>
    <source>
        <strain evidence="2 3">NBRC:100898</strain>
    </source>
</reference>